<reference evidence="5 6" key="1">
    <citation type="journal article" date="2013" name="PLoS Genet.">
        <title>Distinctive expansion of potential virulence genes in the genome of the oomycete fish pathogen Saprolegnia parasitica.</title>
        <authorList>
            <person name="Jiang R.H."/>
            <person name="de Bruijn I."/>
            <person name="Haas B.J."/>
            <person name="Belmonte R."/>
            <person name="Lobach L."/>
            <person name="Christie J."/>
            <person name="van den Ackerveken G."/>
            <person name="Bottin A."/>
            <person name="Bulone V."/>
            <person name="Diaz-Moreno S.M."/>
            <person name="Dumas B."/>
            <person name="Fan L."/>
            <person name="Gaulin E."/>
            <person name="Govers F."/>
            <person name="Grenville-Briggs L.J."/>
            <person name="Horner N.R."/>
            <person name="Levin J.Z."/>
            <person name="Mammella M."/>
            <person name="Meijer H.J."/>
            <person name="Morris P."/>
            <person name="Nusbaum C."/>
            <person name="Oome S."/>
            <person name="Phillips A.J."/>
            <person name="van Rooyen D."/>
            <person name="Rzeszutek E."/>
            <person name="Saraiva M."/>
            <person name="Secombes C.J."/>
            <person name="Seidl M.F."/>
            <person name="Snel B."/>
            <person name="Stassen J.H."/>
            <person name="Sykes S."/>
            <person name="Tripathy S."/>
            <person name="van den Berg H."/>
            <person name="Vega-Arreguin J.C."/>
            <person name="Wawra S."/>
            <person name="Young S.K."/>
            <person name="Zeng Q."/>
            <person name="Dieguez-Uribeondo J."/>
            <person name="Russ C."/>
            <person name="Tyler B.M."/>
            <person name="van West P."/>
        </authorList>
    </citation>
    <scope>NUCLEOTIDE SEQUENCE [LARGE SCALE GENOMIC DNA]</scope>
    <source>
        <strain evidence="5 6">CBS 223.65</strain>
    </source>
</reference>
<evidence type="ECO:0000256" key="2">
    <source>
        <dbReference type="PIRSR" id="PIRSR000915-1"/>
    </source>
</evidence>
<name>A0A067CU01_SAPPC</name>
<keyword evidence="1" id="KW-0378">Hydrolase</keyword>
<dbReference type="Pfam" id="PF13344">
    <property type="entry name" value="Hydrolase_6"/>
    <property type="match status" value="1"/>
</dbReference>
<keyword evidence="6" id="KW-1185">Reference proteome</keyword>
<keyword evidence="4" id="KW-0479">Metal-binding</keyword>
<evidence type="ECO:0000313" key="6">
    <source>
        <dbReference type="Proteomes" id="UP000030745"/>
    </source>
</evidence>
<dbReference type="GO" id="GO:0016791">
    <property type="term" value="F:phosphatase activity"/>
    <property type="evidence" value="ECO:0007669"/>
    <property type="project" value="InterPro"/>
</dbReference>
<dbReference type="GO" id="GO:0046872">
    <property type="term" value="F:metal ion binding"/>
    <property type="evidence" value="ECO:0007669"/>
    <property type="project" value="UniProtKB-KW"/>
</dbReference>
<protein>
    <recommendedName>
        <fullName evidence="7">4-nitrophenylphosphatase</fullName>
    </recommendedName>
</protein>
<dbReference type="InterPro" id="IPR006349">
    <property type="entry name" value="PGP_euk"/>
</dbReference>
<dbReference type="GeneID" id="24124960"/>
<evidence type="ECO:0000313" key="5">
    <source>
        <dbReference type="EMBL" id="KDO32705.1"/>
    </source>
</evidence>
<feature type="active site" description="Nucleophile" evidence="2">
    <location>
        <position position="29"/>
    </location>
</feature>
<feature type="binding site" evidence="4">
    <location>
        <position position="31"/>
    </location>
    <ligand>
        <name>Mg(2+)</name>
        <dbReference type="ChEBI" id="CHEBI:18420"/>
    </ligand>
</feature>
<proteinExistence type="predicted"/>
<evidence type="ECO:0000256" key="1">
    <source>
        <dbReference type="ARBA" id="ARBA00022801"/>
    </source>
</evidence>
<dbReference type="InterPro" id="IPR006357">
    <property type="entry name" value="HAD-SF_hydro_IIA"/>
</dbReference>
<feature type="binding site" evidence="3">
    <location>
        <position position="219"/>
    </location>
    <ligand>
        <name>substrate</name>
    </ligand>
</feature>
<accession>A0A067CU01</accession>
<dbReference type="OMA" id="PPMHRET"/>
<dbReference type="PIRSF" id="PIRSF000915">
    <property type="entry name" value="PGP-type_phosphatase"/>
    <property type="match status" value="1"/>
</dbReference>
<evidence type="ECO:0008006" key="7">
    <source>
        <dbReference type="Google" id="ProtNLM"/>
    </source>
</evidence>
<evidence type="ECO:0000256" key="4">
    <source>
        <dbReference type="PIRSR" id="PIRSR000915-3"/>
    </source>
</evidence>
<feature type="binding site" evidence="4">
    <location>
        <position position="244"/>
    </location>
    <ligand>
        <name>Mg(2+)</name>
        <dbReference type="ChEBI" id="CHEBI:18420"/>
    </ligand>
</feature>
<dbReference type="AlphaFoldDB" id="A0A067CU01"/>
<dbReference type="Pfam" id="PF13242">
    <property type="entry name" value="Hydrolase_like"/>
    <property type="match status" value="1"/>
</dbReference>
<feature type="binding site" evidence="4">
    <location>
        <position position="29"/>
    </location>
    <ligand>
        <name>Mg(2+)</name>
        <dbReference type="ChEBI" id="CHEBI:18420"/>
    </ligand>
</feature>
<feature type="active site" description="Proton donor" evidence="2">
    <location>
        <position position="31"/>
    </location>
</feature>
<comment type="cofactor">
    <cofactor evidence="4">
        <name>Mg(2+)</name>
        <dbReference type="ChEBI" id="CHEBI:18420"/>
    </cofactor>
    <text evidence="4">Divalent metal ions. Mg(2+) is the most effective.</text>
</comment>
<evidence type="ECO:0000256" key="3">
    <source>
        <dbReference type="PIRSR" id="PIRSR000915-2"/>
    </source>
</evidence>
<sequence>MAAKMPPIRHLASASFRQWIDGLDAFLFDCDGVLWRGSAAIEGAKEAIQLLRSLGKKVVFVTNNSTKCRDTYVDKLAGQGISATVSDIVTSASACAAYLRQHDVQGKVYVVGEAGLAAEVSAQGFENFGLEHNGKTEVPTPFVVDPAVGAVVIGLDRAISYYKLSYAAVSILTNPGCKFFATNTDPTFPVDGAVLPGGGTCVAALATAVGREPDAVVGKPSQALLQTILSTHNLDPARTCMVGDRLNTDIEFGRLGGLRTLLVLTGVTAPSEIEFIENEAQRPDFYVESIDVLNQLAKQQ</sequence>
<dbReference type="InterPro" id="IPR036412">
    <property type="entry name" value="HAD-like_sf"/>
</dbReference>
<dbReference type="PANTHER" id="PTHR19288">
    <property type="entry name" value="4-NITROPHENYLPHOSPHATASE-RELATED"/>
    <property type="match status" value="1"/>
</dbReference>
<dbReference type="OrthoDB" id="413953at2759"/>
<keyword evidence="4" id="KW-0460">Magnesium</keyword>
<organism evidence="5 6">
    <name type="scientific">Saprolegnia parasitica (strain CBS 223.65)</name>
    <dbReference type="NCBI Taxonomy" id="695850"/>
    <lineage>
        <taxon>Eukaryota</taxon>
        <taxon>Sar</taxon>
        <taxon>Stramenopiles</taxon>
        <taxon>Oomycota</taxon>
        <taxon>Saprolegniomycetes</taxon>
        <taxon>Saprolegniales</taxon>
        <taxon>Saprolegniaceae</taxon>
        <taxon>Saprolegnia</taxon>
    </lineage>
</organism>
<dbReference type="InterPro" id="IPR023214">
    <property type="entry name" value="HAD_sf"/>
</dbReference>
<dbReference type="SUPFAM" id="SSF56784">
    <property type="entry name" value="HAD-like"/>
    <property type="match status" value="1"/>
</dbReference>
<dbReference type="KEGG" id="spar:SPRG_02405"/>
<dbReference type="STRING" id="695850.A0A067CU01"/>
<dbReference type="EMBL" id="KK583194">
    <property type="protein sequence ID" value="KDO32705.1"/>
    <property type="molecule type" value="Genomic_DNA"/>
</dbReference>
<dbReference type="GO" id="GO:0005737">
    <property type="term" value="C:cytoplasm"/>
    <property type="evidence" value="ECO:0007669"/>
    <property type="project" value="TreeGrafter"/>
</dbReference>
<dbReference type="NCBIfam" id="TIGR01452">
    <property type="entry name" value="PGP_euk"/>
    <property type="match status" value="1"/>
</dbReference>
<dbReference type="PANTHER" id="PTHR19288:SF46">
    <property type="entry name" value="HALOACID DEHALOGENASE-LIKE HYDROLASE DOMAIN-CONTAINING PROTEIN 2"/>
    <property type="match status" value="1"/>
</dbReference>
<gene>
    <name evidence="5" type="ORF">SPRG_02405</name>
</gene>
<dbReference type="Gene3D" id="3.40.50.1000">
    <property type="entry name" value="HAD superfamily/HAD-like"/>
    <property type="match status" value="2"/>
</dbReference>
<dbReference type="RefSeq" id="XP_012196371.1">
    <property type="nucleotide sequence ID" value="XM_012340981.1"/>
</dbReference>
<dbReference type="Proteomes" id="UP000030745">
    <property type="component" value="Unassembled WGS sequence"/>
</dbReference>
<dbReference type="NCBIfam" id="TIGR01460">
    <property type="entry name" value="HAD-SF-IIA"/>
    <property type="match status" value="1"/>
</dbReference>
<dbReference type="VEuPathDB" id="FungiDB:SPRG_02405"/>